<keyword evidence="1" id="KW-1133">Transmembrane helix</keyword>
<evidence type="ECO:0000313" key="4">
    <source>
        <dbReference type="EMBL" id="RGI95618.1"/>
    </source>
</evidence>
<proteinExistence type="predicted"/>
<evidence type="ECO:0000313" key="5">
    <source>
        <dbReference type="Proteomes" id="UP000095651"/>
    </source>
</evidence>
<name>A0A173ZAG6_9FIRM</name>
<organism evidence="2 5">
    <name type="scientific">Hungatella hathewayi</name>
    <dbReference type="NCBI Taxonomy" id="154046"/>
    <lineage>
        <taxon>Bacteria</taxon>
        <taxon>Bacillati</taxon>
        <taxon>Bacillota</taxon>
        <taxon>Clostridia</taxon>
        <taxon>Lachnospirales</taxon>
        <taxon>Lachnospiraceae</taxon>
        <taxon>Hungatella</taxon>
    </lineage>
</organism>
<reference evidence="6 7" key="2">
    <citation type="submission" date="2018-08" db="EMBL/GenBank/DDBJ databases">
        <title>A genome reference for cultivated species of the human gut microbiota.</title>
        <authorList>
            <person name="Zou Y."/>
            <person name="Xue W."/>
            <person name="Luo G."/>
        </authorList>
    </citation>
    <scope>NUCLEOTIDE SEQUENCE [LARGE SCALE GENOMIC DNA]</scope>
    <source>
        <strain evidence="3 6">AF19-13AC</strain>
        <strain evidence="4 7">TM09-12</strain>
    </source>
</reference>
<dbReference type="RefSeq" id="WP_025529996.1">
    <property type="nucleotide sequence ID" value="NZ_CABIXC010000002.1"/>
</dbReference>
<evidence type="ECO:0000313" key="6">
    <source>
        <dbReference type="Proteomes" id="UP000261023"/>
    </source>
</evidence>
<gene>
    <name evidence="3" type="ORF">DWX31_25345</name>
    <name evidence="4" type="ORF">DXD79_31380</name>
    <name evidence="2" type="ORF">ERS852407_00910</name>
</gene>
<feature type="transmembrane region" description="Helical" evidence="1">
    <location>
        <begin position="78"/>
        <end position="96"/>
    </location>
</feature>
<feature type="transmembrane region" description="Helical" evidence="1">
    <location>
        <begin position="130"/>
        <end position="147"/>
    </location>
</feature>
<evidence type="ECO:0000313" key="3">
    <source>
        <dbReference type="EMBL" id="RGD67860.1"/>
    </source>
</evidence>
<feature type="transmembrane region" description="Helical" evidence="1">
    <location>
        <begin position="326"/>
        <end position="350"/>
    </location>
</feature>
<evidence type="ECO:0000256" key="1">
    <source>
        <dbReference type="SAM" id="Phobius"/>
    </source>
</evidence>
<evidence type="ECO:0000313" key="7">
    <source>
        <dbReference type="Proteomes" id="UP000263014"/>
    </source>
</evidence>
<feature type="transmembrane region" description="Helical" evidence="1">
    <location>
        <begin position="153"/>
        <end position="172"/>
    </location>
</feature>
<dbReference type="OrthoDB" id="85542at2"/>
<feature type="transmembrane region" description="Helical" evidence="1">
    <location>
        <begin position="266"/>
        <end position="285"/>
    </location>
</feature>
<accession>A0A173ZAG6</accession>
<keyword evidence="1" id="KW-0472">Membrane</keyword>
<feature type="transmembrane region" description="Helical" evidence="1">
    <location>
        <begin position="193"/>
        <end position="218"/>
    </location>
</feature>
<feature type="transmembrane region" description="Helical" evidence="1">
    <location>
        <begin position="297"/>
        <end position="320"/>
    </location>
</feature>
<feature type="transmembrane region" description="Helical" evidence="1">
    <location>
        <begin position="28"/>
        <end position="48"/>
    </location>
</feature>
<protein>
    <submittedName>
        <fullName evidence="3">NCS2 family permease</fullName>
    </submittedName>
    <submittedName>
        <fullName evidence="2">Xanthine/uracil permease family protein</fullName>
    </submittedName>
</protein>
<evidence type="ECO:0000313" key="2">
    <source>
        <dbReference type="EMBL" id="CUN72185.1"/>
    </source>
</evidence>
<keyword evidence="1" id="KW-0812">Transmembrane</keyword>
<dbReference type="AlphaFoldDB" id="A0A173ZAG6"/>
<sequence length="352" mass="35761">MNALLTDLLAVFGVVLNALPQGLLALSFGFAAVPTAMAFFIGAAGNVITGNVAPISFQAETITYAGTSGRNRSERCTMIFIGAVILAVVGACGMLTKIVDFIGTDIANGMMAGVGLILTKAAVNMVKEDHIAGGVSLAAAVITYLLTRSSANTLVYTIVISVIASSIASAVLNKEKKNIVIADDKFKRQKFTINGTVIFGALGMVCLNIGSNISFGAITASMAGADTFNVDHLTLISSLADIGSSFFGGAPVESIISATANAPHPVWAGVAMMVVVGVILLSGLLPKIGNYVPSSSIAGFLFVLGLFKTFVLDAPAALAVNPAVGGSALVVTAISNPFLGMLAGIAARILGM</sequence>
<reference evidence="2 5" key="1">
    <citation type="submission" date="2015-09" db="EMBL/GenBank/DDBJ databases">
        <authorList>
            <consortium name="Pathogen Informatics"/>
        </authorList>
    </citation>
    <scope>NUCLEOTIDE SEQUENCE [LARGE SCALE GENOMIC DNA]</scope>
    <source>
        <strain evidence="2 5">2789STDY5608850</strain>
    </source>
</reference>
<dbReference type="Proteomes" id="UP000095651">
    <property type="component" value="Unassembled WGS sequence"/>
</dbReference>
<dbReference type="EMBL" id="QSON01000029">
    <property type="protein sequence ID" value="RGI95618.1"/>
    <property type="molecule type" value="Genomic_DNA"/>
</dbReference>
<dbReference type="Proteomes" id="UP000261023">
    <property type="component" value="Unassembled WGS sequence"/>
</dbReference>
<dbReference type="EMBL" id="CYZE01000002">
    <property type="protein sequence ID" value="CUN72185.1"/>
    <property type="molecule type" value="Genomic_DNA"/>
</dbReference>
<dbReference type="Proteomes" id="UP000263014">
    <property type="component" value="Unassembled WGS sequence"/>
</dbReference>
<dbReference type="EMBL" id="QTJW01000021">
    <property type="protein sequence ID" value="RGD67860.1"/>
    <property type="molecule type" value="Genomic_DNA"/>
</dbReference>
<feature type="transmembrane region" description="Helical" evidence="1">
    <location>
        <begin position="102"/>
        <end position="123"/>
    </location>
</feature>